<name>A0A1I6GWK4_9RHOB</name>
<gene>
    <name evidence="12" type="ORF">SAMN04488002_2070</name>
</gene>
<keyword evidence="4 7" id="KW-0479">Metal-binding</keyword>
<comment type="similarity">
    <text evidence="2 7">Belongs to the phosphohexose mutase family.</text>
</comment>
<feature type="domain" description="Alpha-D-phosphohexomutase alpha/beta/alpha" evidence="9">
    <location>
        <begin position="7"/>
        <end position="132"/>
    </location>
</feature>
<dbReference type="CDD" id="cd03089">
    <property type="entry name" value="PMM_PGM"/>
    <property type="match status" value="1"/>
</dbReference>
<dbReference type="OrthoDB" id="9803322at2"/>
<feature type="domain" description="Alpha-D-phosphohexomutase alpha/beta/alpha" evidence="11">
    <location>
        <begin position="257"/>
        <end position="365"/>
    </location>
</feature>
<accession>A0A1I6GWK4</accession>
<dbReference type="Pfam" id="PF02879">
    <property type="entry name" value="PGM_PMM_II"/>
    <property type="match status" value="1"/>
</dbReference>
<dbReference type="InterPro" id="IPR005844">
    <property type="entry name" value="A-D-PHexomutase_a/b/a-I"/>
</dbReference>
<dbReference type="STRING" id="670154.SAMN04488002_2070"/>
<keyword evidence="13" id="KW-1185">Reference proteome</keyword>
<dbReference type="Pfam" id="PF00408">
    <property type="entry name" value="PGM_PMM_IV"/>
    <property type="match status" value="1"/>
</dbReference>
<dbReference type="Pfam" id="PF02880">
    <property type="entry name" value="PGM_PMM_III"/>
    <property type="match status" value="1"/>
</dbReference>
<dbReference type="InterPro" id="IPR036900">
    <property type="entry name" value="A-D-PHexomutase_C_sf"/>
</dbReference>
<evidence type="ECO:0000256" key="6">
    <source>
        <dbReference type="ARBA" id="ARBA00023235"/>
    </source>
</evidence>
<evidence type="ECO:0000256" key="1">
    <source>
        <dbReference type="ARBA" id="ARBA00001946"/>
    </source>
</evidence>
<evidence type="ECO:0000256" key="2">
    <source>
        <dbReference type="ARBA" id="ARBA00010231"/>
    </source>
</evidence>
<dbReference type="PROSITE" id="PS00710">
    <property type="entry name" value="PGM_PMM"/>
    <property type="match status" value="1"/>
</dbReference>
<dbReference type="GO" id="GO:0016868">
    <property type="term" value="F:intramolecular phosphotransferase activity"/>
    <property type="evidence" value="ECO:0007669"/>
    <property type="project" value="InterPro"/>
</dbReference>
<dbReference type="RefSeq" id="WP_090216323.1">
    <property type="nucleotide sequence ID" value="NZ_FOYO01000001.1"/>
</dbReference>
<dbReference type="PANTHER" id="PTHR43771:SF1">
    <property type="entry name" value="PHOSPHOMANNOMUTASE"/>
    <property type="match status" value="1"/>
</dbReference>
<dbReference type="Gene3D" id="3.40.120.10">
    <property type="entry name" value="Alpha-D-Glucose-1,6-Bisphosphate, subunit A, domain 3"/>
    <property type="match status" value="3"/>
</dbReference>
<feature type="domain" description="Alpha-D-phosphohexomutase C-terminal" evidence="8">
    <location>
        <begin position="373"/>
        <end position="447"/>
    </location>
</feature>
<evidence type="ECO:0000256" key="3">
    <source>
        <dbReference type="ARBA" id="ARBA00022553"/>
    </source>
</evidence>
<dbReference type="SUPFAM" id="SSF53738">
    <property type="entry name" value="Phosphoglucomutase, first 3 domains"/>
    <property type="match status" value="3"/>
</dbReference>
<keyword evidence="5 7" id="KW-0460">Magnesium</keyword>
<keyword evidence="3" id="KW-0597">Phosphoprotein</keyword>
<dbReference type="InterPro" id="IPR005845">
    <property type="entry name" value="A-D-PHexomutase_a/b/a-II"/>
</dbReference>
<comment type="cofactor">
    <cofactor evidence="1">
        <name>Mg(2+)</name>
        <dbReference type="ChEBI" id="CHEBI:18420"/>
    </cofactor>
</comment>
<dbReference type="Pfam" id="PF02878">
    <property type="entry name" value="PGM_PMM_I"/>
    <property type="match status" value="1"/>
</dbReference>
<evidence type="ECO:0000256" key="7">
    <source>
        <dbReference type="RuleBase" id="RU004326"/>
    </source>
</evidence>
<reference evidence="13" key="1">
    <citation type="submission" date="2016-10" db="EMBL/GenBank/DDBJ databases">
        <authorList>
            <person name="Varghese N."/>
            <person name="Submissions S."/>
        </authorList>
    </citation>
    <scope>NUCLEOTIDE SEQUENCE [LARGE SCALE GENOMIC DNA]</scope>
    <source>
        <strain evidence="13">DSM 26921</strain>
    </source>
</reference>
<dbReference type="Proteomes" id="UP000199658">
    <property type="component" value="Unassembled WGS sequence"/>
</dbReference>
<evidence type="ECO:0000256" key="5">
    <source>
        <dbReference type="ARBA" id="ARBA00022842"/>
    </source>
</evidence>
<dbReference type="InterPro" id="IPR016055">
    <property type="entry name" value="A-D-PHexomutase_a/b/a-I/II/III"/>
</dbReference>
<dbReference type="Gene3D" id="3.30.310.50">
    <property type="entry name" value="Alpha-D-phosphohexomutase, C-terminal domain"/>
    <property type="match status" value="1"/>
</dbReference>
<proteinExistence type="inferred from homology"/>
<dbReference type="InterPro" id="IPR016066">
    <property type="entry name" value="A-D-PHexomutase_CS"/>
</dbReference>
<evidence type="ECO:0000313" key="13">
    <source>
        <dbReference type="Proteomes" id="UP000199658"/>
    </source>
</evidence>
<dbReference type="PANTHER" id="PTHR43771">
    <property type="entry name" value="PHOSPHOMANNOMUTASE"/>
    <property type="match status" value="1"/>
</dbReference>
<evidence type="ECO:0000256" key="4">
    <source>
        <dbReference type="ARBA" id="ARBA00022723"/>
    </source>
</evidence>
<dbReference type="GO" id="GO:0005975">
    <property type="term" value="P:carbohydrate metabolic process"/>
    <property type="evidence" value="ECO:0007669"/>
    <property type="project" value="InterPro"/>
</dbReference>
<dbReference type="SUPFAM" id="SSF55957">
    <property type="entry name" value="Phosphoglucomutase, C-terminal domain"/>
    <property type="match status" value="1"/>
</dbReference>
<evidence type="ECO:0000259" key="9">
    <source>
        <dbReference type="Pfam" id="PF02878"/>
    </source>
</evidence>
<dbReference type="AlphaFoldDB" id="A0A1I6GWK4"/>
<dbReference type="PRINTS" id="PR00509">
    <property type="entry name" value="PGMPMM"/>
</dbReference>
<dbReference type="InterPro" id="IPR005846">
    <property type="entry name" value="A-D-PHexomutase_a/b/a-III"/>
</dbReference>
<feature type="domain" description="Alpha-D-phosphohexomutase alpha/beta/alpha" evidence="10">
    <location>
        <begin position="151"/>
        <end position="253"/>
    </location>
</feature>
<evidence type="ECO:0000313" key="12">
    <source>
        <dbReference type="EMBL" id="SFR46461.1"/>
    </source>
</evidence>
<dbReference type="EMBL" id="FOYO01000001">
    <property type="protein sequence ID" value="SFR46461.1"/>
    <property type="molecule type" value="Genomic_DNA"/>
</dbReference>
<dbReference type="GO" id="GO:0000287">
    <property type="term" value="F:magnesium ion binding"/>
    <property type="evidence" value="ECO:0007669"/>
    <property type="project" value="InterPro"/>
</dbReference>
<evidence type="ECO:0000259" key="8">
    <source>
        <dbReference type="Pfam" id="PF00408"/>
    </source>
</evidence>
<protein>
    <submittedName>
        <fullName evidence="12">Phosphomannomutase</fullName>
    </submittedName>
</protein>
<evidence type="ECO:0000259" key="11">
    <source>
        <dbReference type="Pfam" id="PF02880"/>
    </source>
</evidence>
<dbReference type="InterPro" id="IPR005843">
    <property type="entry name" value="A-D-PHexomutase_C"/>
</dbReference>
<organism evidence="12 13">
    <name type="scientific">Litoreibacter janthinus</name>
    <dbReference type="NCBI Taxonomy" id="670154"/>
    <lineage>
        <taxon>Bacteria</taxon>
        <taxon>Pseudomonadati</taxon>
        <taxon>Pseudomonadota</taxon>
        <taxon>Alphaproteobacteria</taxon>
        <taxon>Rhodobacterales</taxon>
        <taxon>Roseobacteraceae</taxon>
        <taxon>Litoreibacter</taxon>
    </lineage>
</organism>
<sequence length="452" mass="48829">MTTLTCFKSYDVRGRLGDELNEEICYGIGRGFARSIDPGSVVIGYDIRPTSKALAGQLAEGLRDEGVDVIDIGLCGTEEVYFATSHFEAGGGLMVTASHNPIDYNGIKMVRAGSRPISSADGLGEIQALVEAGNFGPAKERGRLQARDPRDAYADRVVSFANTSTWRPMKVVVNSGNGVAGPSFDAVAAKLDAPVEFVRQHHAPDSGFPNGIPNPLLEENRAQTGQRVLAEGADLGVAWDGDFDRCFFFDETGAFIDGEYVVGLLASAFLGKHAGAKIIHDPRVIWALLDLVGTGGGEAVASQSGHSHIKAKMREVDAVYGGEMSAHHYFREFMYCDSGMIPWILLIEHMSATGKKLSELVADMQARFPSSGEINFKLDDKQPAIDAFEATYLPGAKAVDRLDGLSLDYGDWRVNLRQSNTEALLRLNVETRGDRALLAQKVAEISELIQNA</sequence>
<dbReference type="InterPro" id="IPR005841">
    <property type="entry name" value="Alpha-D-phosphohexomutase_SF"/>
</dbReference>
<keyword evidence="6" id="KW-0413">Isomerase</keyword>
<evidence type="ECO:0000259" key="10">
    <source>
        <dbReference type="Pfam" id="PF02879"/>
    </source>
</evidence>